<evidence type="ECO:0000313" key="1">
    <source>
        <dbReference type="EMBL" id="RDY25829.1"/>
    </source>
</evidence>
<dbReference type="OrthoDB" id="9780724at2"/>
<protein>
    <recommendedName>
        <fullName evidence="3">Reverse transcriptase domain-containing protein</fullName>
    </recommendedName>
</protein>
<dbReference type="EMBL" id="NOJY02000045">
    <property type="protein sequence ID" value="RDY25829.1"/>
    <property type="molecule type" value="Genomic_DNA"/>
</dbReference>
<evidence type="ECO:0000313" key="2">
    <source>
        <dbReference type="Proteomes" id="UP000215694"/>
    </source>
</evidence>
<proteinExistence type="predicted"/>
<dbReference type="Gene3D" id="3.60.110.10">
    <property type="entry name" value="Carbon-nitrogen hydrolase"/>
    <property type="match status" value="1"/>
</dbReference>
<dbReference type="AlphaFoldDB" id="A0A371IZB7"/>
<dbReference type="InterPro" id="IPR036526">
    <property type="entry name" value="C-N_Hydrolase_sf"/>
</dbReference>
<sequence length="1188" mass="139906">MNYKNLIDSTHYTEVELKKLLELAYKKLKSDTYYDNSNLFLRSEIANNEQQIDSIIEELCYIILNKDTEDKIEVEFYCLPKKLSSTQAHDSNVVCNDLSTSNYTIDKITYFIKLDLKYHILGTLWVLLAGEILLKENSSYIYGRRLHKNFKNNDTRLFKPYHEEYSKWRDKAIKHSEHLLNNNDRCLMISLDIKDYYYSVDIDFEKLRENLQISSNDTFGWEILGISKKSLLIKLTKQIEDITKTYTDKILDLDENYKKKILPIGYMPSNILSNWYLKEFDKSICEEVRPIYYGRYIDDMLIVIPYTHNKKGVNQIDIINKYFCKSNIFTPILAIKNNDSTEYIFFNENDIYSITSDYKLNNIDTEKKLRTCVKNILRLIEPKDIEFKDSISKIVKGKDFKLDDSKIYNKACTIDIKTLSKEKLIALIKLIAIESNIKSDNIERLYALKDKLINNKNVILAIQNTKIKLYDFKPDGSRAIIEKFKNEIKKNASIFRFLPEKDLVVNSFDEEVLEIRYSEGINKIRSIEDFKINKYNLSKFLAQVIYSEKLDSDLYSKDLDEKILSLFSGMNIIEFYILWEKAMICYIMNDNKEYLNKFIKNIDDEITNIRHKEFNLKFNMYKHKNENIIHDILFESLKVHLHYTISMVWGLNDDIFIDKDYPQVKYSSNKDIEDFKNNLRYSNMLRHSYILEPLINYTNIVTHKCMQKILGLDGLNLIKNQFEKDSINFGFKCTKINSNYTYKVIELDDCKLSVCDKDKDICEEKKCIYKISANSKKYTPRYVHLHEIILYQINRNISEGKIISGTNYIREAIKLYKEINNINDEMDLNLFANSFNDNKESDEKNKESNKEIFSDYVNNGKIKRHSVKSNLFDQNEININLLKMNSDKDMSKLKIAIAHIDVLDINYKSSIMKTPILDGNRLQKLYHILNQSVKQGANMILFPELSIPYSWLSVIANFARKHQLAIICGLEHIVYENNIACNYLATILPGKYNDYTYSVVKLRLKNHYAPSEIEMLRGYNINMPIMKYKYNKINKINPAEFVKEYDLFRWNGIDFSCYNCFELSSLNDRGLFMSYVDLLIGSVHNKDVNHYSNIIESLSRDVHCYFAQVNNSKLGDNRIVAPKKTVQKNILQITGGQNDTLLIGEIDILKLREFQLQDYNLQLNDKSYKPTPPEFNKNILKLRMNRPL</sequence>
<comment type="caution">
    <text evidence="1">The sequence shown here is derived from an EMBL/GenBank/DDBJ whole genome shotgun (WGS) entry which is preliminary data.</text>
</comment>
<dbReference type="RefSeq" id="WP_094369473.1">
    <property type="nucleotide sequence ID" value="NZ_NOJY02000045.1"/>
</dbReference>
<gene>
    <name evidence="1" type="ORF">CHL78_016160</name>
</gene>
<reference evidence="1 2" key="1">
    <citation type="journal article" date="2017" name="Genome Announc.">
        <title>Draft Genome Sequence of Romboutsia weinsteinii sp. nov. Strain CCRI-19649(T) Isolated from Surface Water.</title>
        <authorList>
            <person name="Maheux A.F."/>
            <person name="Boudreau D.K."/>
            <person name="Berube E."/>
            <person name="Boissinot M."/>
            <person name="Cantin P."/>
            <person name="Raymond F."/>
            <person name="Corbeil J."/>
            <person name="Omar R.F."/>
            <person name="Bergeron M.G."/>
        </authorList>
    </citation>
    <scope>NUCLEOTIDE SEQUENCE [LARGE SCALE GENOMIC DNA]</scope>
    <source>
        <strain evidence="1 2">CCRI-19649</strain>
    </source>
</reference>
<dbReference type="SUPFAM" id="SSF56317">
    <property type="entry name" value="Carbon-nitrogen hydrolase"/>
    <property type="match status" value="1"/>
</dbReference>
<evidence type="ECO:0008006" key="3">
    <source>
        <dbReference type="Google" id="ProtNLM"/>
    </source>
</evidence>
<dbReference type="Proteomes" id="UP000215694">
    <property type="component" value="Unassembled WGS sequence"/>
</dbReference>
<organism evidence="1 2">
    <name type="scientific">Romboutsia weinsteinii</name>
    <dbReference type="NCBI Taxonomy" id="2020949"/>
    <lineage>
        <taxon>Bacteria</taxon>
        <taxon>Bacillati</taxon>
        <taxon>Bacillota</taxon>
        <taxon>Clostridia</taxon>
        <taxon>Peptostreptococcales</taxon>
        <taxon>Peptostreptococcaceae</taxon>
        <taxon>Romboutsia</taxon>
    </lineage>
</organism>
<name>A0A371IZB7_9FIRM</name>
<keyword evidence="2" id="KW-1185">Reference proteome</keyword>
<accession>A0A371IZB7</accession>